<comment type="caution">
    <text evidence="2">The sequence shown here is derived from an EMBL/GenBank/DDBJ whole genome shotgun (WGS) entry which is preliminary data.</text>
</comment>
<dbReference type="SUPFAM" id="SSF51735">
    <property type="entry name" value="NAD(P)-binding Rossmann-fold domains"/>
    <property type="match status" value="1"/>
</dbReference>
<protein>
    <submittedName>
        <fullName evidence="2">Saccharopine dehydrogenase NADP-binding domain-containing protein</fullName>
    </submittedName>
</protein>
<dbReference type="InterPro" id="IPR005097">
    <property type="entry name" value="Sacchrp_dh_NADP-bd"/>
</dbReference>
<gene>
    <name evidence="2" type="ORF">GCM10009114_32860</name>
</gene>
<keyword evidence="3" id="KW-1185">Reference proteome</keyword>
<reference evidence="2 3" key="1">
    <citation type="journal article" date="2019" name="Int. J. Syst. Evol. Microbiol.">
        <title>The Global Catalogue of Microorganisms (GCM) 10K type strain sequencing project: providing services to taxonomists for standard genome sequencing and annotation.</title>
        <authorList>
            <consortium name="The Broad Institute Genomics Platform"/>
            <consortium name="The Broad Institute Genome Sequencing Center for Infectious Disease"/>
            <person name="Wu L."/>
            <person name="Ma J."/>
        </authorList>
    </citation>
    <scope>NUCLEOTIDE SEQUENCE [LARGE SCALE GENOMIC DNA]</scope>
    <source>
        <strain evidence="2 3">JCM 15896</strain>
    </source>
</reference>
<dbReference type="PANTHER" id="PTHR12286:SF5">
    <property type="entry name" value="SACCHAROPINE DEHYDROGENASE-LIKE OXIDOREDUCTASE"/>
    <property type="match status" value="1"/>
</dbReference>
<accession>A0ABN1LRH7</accession>
<sequence>MFAQFPLAEGSPRWAIAGRSEAKLLELKASLGPDAGALVTLVADAQNEQDLSRLCQQTKVIVSTVGPYALYGEAMLKSCVSSGTDYCDLTGEPQWIIKMLKRYEKIAQATGARIVNCCGFDSIPSDLGVMFTQQQAKLRFEQYCEAIYMRVKAAKGSASGGTIASMMNLVKEATTDKQLRRLLATPYALCPANHGFTQRQENLKSAKFDPPSQTWIAPFVMAAINTRIVHRTNSLLDKTYGKNFIYDEAMMMGKGTKGSVYATGLSVGLGGFMLAAALPPTRWFMEKVILPKPGEGPSLKEQQQGYYDLRFFGETLDGRKIQTKVTGDQDPGYGSTAKMLAQAAACLAQDISKSALAGGFWTPASAMGDKLIDRLQKYAGLSFSVVKE</sequence>
<proteinExistence type="predicted"/>
<dbReference type="Proteomes" id="UP001500359">
    <property type="component" value="Unassembled WGS sequence"/>
</dbReference>
<dbReference type="InterPro" id="IPR036291">
    <property type="entry name" value="NAD(P)-bd_dom_sf"/>
</dbReference>
<organism evidence="2 3">
    <name type="scientific">Aliiglaciecola litoralis</name>
    <dbReference type="NCBI Taxonomy" id="582857"/>
    <lineage>
        <taxon>Bacteria</taxon>
        <taxon>Pseudomonadati</taxon>
        <taxon>Pseudomonadota</taxon>
        <taxon>Gammaproteobacteria</taxon>
        <taxon>Alteromonadales</taxon>
        <taxon>Alteromonadaceae</taxon>
        <taxon>Aliiglaciecola</taxon>
    </lineage>
</organism>
<feature type="domain" description="Saccharopine dehydrogenase NADP binding" evidence="1">
    <location>
        <begin position="13"/>
        <end position="114"/>
    </location>
</feature>
<name>A0ABN1LRH7_9ALTE</name>
<evidence type="ECO:0000313" key="2">
    <source>
        <dbReference type="EMBL" id="GAA0859427.1"/>
    </source>
</evidence>
<evidence type="ECO:0000259" key="1">
    <source>
        <dbReference type="Pfam" id="PF03435"/>
    </source>
</evidence>
<evidence type="ECO:0000313" key="3">
    <source>
        <dbReference type="Proteomes" id="UP001500359"/>
    </source>
</evidence>
<dbReference type="PANTHER" id="PTHR12286">
    <property type="entry name" value="SACCHAROPINE DEHYDROGENASE-LIKE OXIDOREDUCTASE"/>
    <property type="match status" value="1"/>
</dbReference>
<dbReference type="EMBL" id="BAAAFD010000011">
    <property type="protein sequence ID" value="GAA0859427.1"/>
    <property type="molecule type" value="Genomic_DNA"/>
</dbReference>
<dbReference type="Pfam" id="PF03435">
    <property type="entry name" value="Sacchrp_dh_NADP"/>
    <property type="match status" value="1"/>
</dbReference>
<dbReference type="Gene3D" id="3.40.50.720">
    <property type="entry name" value="NAD(P)-binding Rossmann-like Domain"/>
    <property type="match status" value="1"/>
</dbReference>
<dbReference type="InterPro" id="IPR051276">
    <property type="entry name" value="Saccharopine_DH-like_oxidrdct"/>
</dbReference>